<evidence type="ECO:0000313" key="16">
    <source>
        <dbReference type="EMBL" id="MFD1262064.1"/>
    </source>
</evidence>
<evidence type="ECO:0000259" key="15">
    <source>
        <dbReference type="Pfam" id="PF07715"/>
    </source>
</evidence>
<name>A0ABW3W876_9RHOO</name>
<dbReference type="RefSeq" id="WP_277830327.1">
    <property type="nucleotide sequence ID" value="NZ_JARQZE010000001.1"/>
</dbReference>
<feature type="domain" description="TonB-dependent receptor-like beta-barrel" evidence="14">
    <location>
        <begin position="366"/>
        <end position="661"/>
    </location>
</feature>
<accession>A0ABW3W876</accession>
<dbReference type="PROSITE" id="PS52016">
    <property type="entry name" value="TONB_DEPENDENT_REC_3"/>
    <property type="match status" value="1"/>
</dbReference>
<dbReference type="EMBL" id="JBHTMC010000001">
    <property type="protein sequence ID" value="MFD1262064.1"/>
    <property type="molecule type" value="Genomic_DNA"/>
</dbReference>
<feature type="chain" id="PRO_5045143382" evidence="13">
    <location>
        <begin position="26"/>
        <end position="699"/>
    </location>
</feature>
<evidence type="ECO:0000256" key="6">
    <source>
        <dbReference type="ARBA" id="ARBA00022729"/>
    </source>
</evidence>
<comment type="similarity">
    <text evidence="2 11 12">Belongs to the TonB-dependent receptor family.</text>
</comment>
<keyword evidence="9 16" id="KW-0675">Receptor</keyword>
<evidence type="ECO:0000259" key="14">
    <source>
        <dbReference type="Pfam" id="PF00593"/>
    </source>
</evidence>
<evidence type="ECO:0000256" key="8">
    <source>
        <dbReference type="ARBA" id="ARBA00023136"/>
    </source>
</evidence>
<protein>
    <submittedName>
        <fullName evidence="16">TonB-dependent receptor plug domain-containing protein</fullName>
    </submittedName>
</protein>
<keyword evidence="6 13" id="KW-0732">Signal</keyword>
<dbReference type="InterPro" id="IPR012910">
    <property type="entry name" value="Plug_dom"/>
</dbReference>
<feature type="domain" description="TonB-dependent receptor plug" evidence="15">
    <location>
        <begin position="48"/>
        <end position="139"/>
    </location>
</feature>
<dbReference type="InterPro" id="IPR039426">
    <property type="entry name" value="TonB-dep_rcpt-like"/>
</dbReference>
<evidence type="ECO:0000256" key="11">
    <source>
        <dbReference type="PROSITE-ProRule" id="PRU01360"/>
    </source>
</evidence>
<evidence type="ECO:0000256" key="9">
    <source>
        <dbReference type="ARBA" id="ARBA00023170"/>
    </source>
</evidence>
<dbReference type="InterPro" id="IPR037066">
    <property type="entry name" value="Plug_dom_sf"/>
</dbReference>
<keyword evidence="3 11" id="KW-0813">Transport</keyword>
<dbReference type="PANTHER" id="PTHR30069">
    <property type="entry name" value="TONB-DEPENDENT OUTER MEMBRANE RECEPTOR"/>
    <property type="match status" value="1"/>
</dbReference>
<keyword evidence="17" id="KW-1185">Reference proteome</keyword>
<evidence type="ECO:0000313" key="17">
    <source>
        <dbReference type="Proteomes" id="UP001597158"/>
    </source>
</evidence>
<comment type="subcellular location">
    <subcellularLocation>
        <location evidence="1 11">Cell outer membrane</location>
        <topology evidence="1 11">Multi-pass membrane protein</topology>
    </subcellularLocation>
</comment>
<comment type="caution">
    <text evidence="16">The sequence shown here is derived from an EMBL/GenBank/DDBJ whole genome shotgun (WGS) entry which is preliminary data.</text>
</comment>
<evidence type="ECO:0000256" key="2">
    <source>
        <dbReference type="ARBA" id="ARBA00009810"/>
    </source>
</evidence>
<evidence type="ECO:0000256" key="3">
    <source>
        <dbReference type="ARBA" id="ARBA00022448"/>
    </source>
</evidence>
<dbReference type="Pfam" id="PF00593">
    <property type="entry name" value="TonB_dep_Rec_b-barrel"/>
    <property type="match status" value="1"/>
</dbReference>
<keyword evidence="8 11" id="KW-0472">Membrane</keyword>
<organism evidence="16 17">
    <name type="scientific">Thauera mechernichensis</name>
    <dbReference type="NCBI Taxonomy" id="82788"/>
    <lineage>
        <taxon>Bacteria</taxon>
        <taxon>Pseudomonadati</taxon>
        <taxon>Pseudomonadota</taxon>
        <taxon>Betaproteobacteria</taxon>
        <taxon>Rhodocyclales</taxon>
        <taxon>Zoogloeaceae</taxon>
        <taxon>Thauera</taxon>
    </lineage>
</organism>
<keyword evidence="4 11" id="KW-1134">Transmembrane beta strand</keyword>
<reference evidence="17" key="1">
    <citation type="journal article" date="2019" name="Int. J. Syst. Evol. Microbiol.">
        <title>The Global Catalogue of Microorganisms (GCM) 10K type strain sequencing project: providing services to taxonomists for standard genome sequencing and annotation.</title>
        <authorList>
            <consortium name="The Broad Institute Genomics Platform"/>
            <consortium name="The Broad Institute Genome Sequencing Center for Infectious Disease"/>
            <person name="Wu L."/>
            <person name="Ma J."/>
        </authorList>
    </citation>
    <scope>NUCLEOTIDE SEQUENCE [LARGE SCALE GENOMIC DNA]</scope>
    <source>
        <strain evidence="17">CCUG 48884</strain>
    </source>
</reference>
<proteinExistence type="inferred from homology"/>
<feature type="signal peptide" evidence="13">
    <location>
        <begin position="1"/>
        <end position="25"/>
    </location>
</feature>
<evidence type="ECO:0000256" key="7">
    <source>
        <dbReference type="ARBA" id="ARBA00023077"/>
    </source>
</evidence>
<dbReference type="Gene3D" id="2.40.170.20">
    <property type="entry name" value="TonB-dependent receptor, beta-barrel domain"/>
    <property type="match status" value="1"/>
</dbReference>
<evidence type="ECO:0000256" key="12">
    <source>
        <dbReference type="RuleBase" id="RU003357"/>
    </source>
</evidence>
<evidence type="ECO:0000256" key="10">
    <source>
        <dbReference type="ARBA" id="ARBA00023237"/>
    </source>
</evidence>
<gene>
    <name evidence="16" type="ORF">ACFQ4M_00620</name>
</gene>
<evidence type="ECO:0000256" key="13">
    <source>
        <dbReference type="SAM" id="SignalP"/>
    </source>
</evidence>
<keyword evidence="5 11" id="KW-0812">Transmembrane</keyword>
<dbReference type="Proteomes" id="UP001597158">
    <property type="component" value="Unassembled WGS sequence"/>
</dbReference>
<keyword evidence="7 12" id="KW-0798">TonB box</keyword>
<dbReference type="InterPro" id="IPR000531">
    <property type="entry name" value="Beta-barrel_TonB"/>
</dbReference>
<dbReference type="InterPro" id="IPR036942">
    <property type="entry name" value="Beta-barrel_TonB_sf"/>
</dbReference>
<dbReference type="Gene3D" id="2.170.130.10">
    <property type="entry name" value="TonB-dependent receptor, plug domain"/>
    <property type="match status" value="1"/>
</dbReference>
<evidence type="ECO:0000256" key="5">
    <source>
        <dbReference type="ARBA" id="ARBA00022692"/>
    </source>
</evidence>
<evidence type="ECO:0000256" key="4">
    <source>
        <dbReference type="ARBA" id="ARBA00022452"/>
    </source>
</evidence>
<keyword evidence="10 11" id="KW-0998">Cell outer membrane</keyword>
<sequence length="699" mass="75425">MMRARAHLGSLLAALAAGLPVGALADTELKAIEVEAVLDAVAEQRYAAGQKVVFDREDIASLGGLSVSEVLRKLPGLERGADGMEGASASARGMARDSVLILVNGERPTASGRHALTVVGRLPAGELERVELMRGGSAEFGVTAEVVVNLVVRAPQAKPSRSLKATVGLRGDEPNLQLTGSVEGGVAERAWTLPLTFNRHRMPVDQQRMRGDPAGVVADERTLGSYRVDELILSPRLSLKDGERRLTVWPSLYLNNGWRRQQLSAGGVDTRVDRERSDMRIARLRADASMPLASVDGRLGLRLAVMDGDRRTDTRRLPAVGTAAVEALERSERELTGSARLDRAVGAHLLTWALEGAVLSRKDAQEAGSATVLALRRHDLRETSAAAWFQDEWTFGGADGDTFTLTSGLRVDGLRQRSGGGQRHTEAVSPSLALRWAFAPAWVLRTSVGSGLRAPKLDELSPVVTRSAGVNTPLEPDLGGRPGLAAERIQRFEIGVERYLGGERSVLGANAYFRRTADFIERTLADEAGRWVERPANVGDARHWGVELSVRLDSAALAGTLPAGGSLRATLTLPRAEVDDARLGVRRIANDTPRHVSSLGYEHAPSGAALRYGVQLRHTGTVRTARASELQGTNRSGTRIDVHVTRQLAPGVDLRLAGENLLGARDRHARVARDDDRRWQLAGRDGGDRTWLLTLEGKW</sequence>
<dbReference type="Pfam" id="PF07715">
    <property type="entry name" value="Plug"/>
    <property type="match status" value="1"/>
</dbReference>
<dbReference type="PANTHER" id="PTHR30069:SF29">
    <property type="entry name" value="HEMOGLOBIN AND HEMOGLOBIN-HAPTOGLOBIN-BINDING PROTEIN 1-RELATED"/>
    <property type="match status" value="1"/>
</dbReference>
<evidence type="ECO:0000256" key="1">
    <source>
        <dbReference type="ARBA" id="ARBA00004571"/>
    </source>
</evidence>
<dbReference type="SUPFAM" id="SSF56935">
    <property type="entry name" value="Porins"/>
    <property type="match status" value="1"/>
</dbReference>